<dbReference type="RefSeq" id="WP_068718022.1">
    <property type="nucleotide sequence ID" value="NZ_LWDV01000009.1"/>
</dbReference>
<dbReference type="EMBL" id="LWDV01000009">
    <property type="protein sequence ID" value="OCL26322.1"/>
    <property type="molecule type" value="Genomic_DNA"/>
</dbReference>
<dbReference type="PROSITE" id="PS51782">
    <property type="entry name" value="LYSM"/>
    <property type="match status" value="5"/>
</dbReference>
<dbReference type="AlphaFoldDB" id="A0A1C0A7V7"/>
<feature type="domain" description="LysM" evidence="2">
    <location>
        <begin position="269"/>
        <end position="313"/>
    </location>
</feature>
<feature type="signal peptide" evidence="1">
    <location>
        <begin position="1"/>
        <end position="22"/>
    </location>
</feature>
<dbReference type="Pfam" id="PF01476">
    <property type="entry name" value="LysM"/>
    <property type="match status" value="6"/>
</dbReference>
<feature type="domain" description="LysM" evidence="2">
    <location>
        <begin position="84"/>
        <end position="128"/>
    </location>
</feature>
<dbReference type="Proteomes" id="UP000093514">
    <property type="component" value="Unassembled WGS sequence"/>
</dbReference>
<keyword evidence="1" id="KW-0732">Signal</keyword>
<dbReference type="InterPro" id="IPR018392">
    <property type="entry name" value="LysM"/>
</dbReference>
<proteinExistence type="predicted"/>
<comment type="caution">
    <text evidence="3">The sequence shown here is derived from an EMBL/GenBank/DDBJ whole genome shotgun (WGS) entry which is preliminary data.</text>
</comment>
<evidence type="ECO:0000313" key="3">
    <source>
        <dbReference type="EMBL" id="OCL26322.1"/>
    </source>
</evidence>
<sequence length="386" mass="44676">MKKFTVIVLLLVTIMAMSLAQAEASTVYKVKSGDTLIEISKEIGVPIEVIIEQNNISNPSNIYVGQRLIIRINIEYPNDQNKYGYYTIKAGDILWNIAQKYNTTVEKLVELNDIKDAYDLYIGRKLLVPLNNNQNVEEENNYYIVQEGDILWNIAQKYNTTVQKLVELNNIKNSYDLYVGRRLILPNTNIDKEEIKVYSYPLYYSYQVQEGDNLVKIADKFGVRMLEIMKANNMLDNINNIQVGSNLIIPLDNSNKFAYVKRYSKLLNNYYRVNADETLTDIAEKFNISEDVLRIINALGSEEKVRYGQKLLMPVSQGFFKKHRIYTVRKDEEYIADIAYENGVNIRSIVQANYLKDLNVKLKKGETIIVTLDEDSKTTWVVNEYN</sequence>
<dbReference type="SMART" id="SM00257">
    <property type="entry name" value="LysM"/>
    <property type="match status" value="6"/>
</dbReference>
<accession>A0A1C0A7V7</accession>
<protein>
    <recommendedName>
        <fullName evidence="2">LysM domain-containing protein</fullName>
    </recommendedName>
</protein>
<evidence type="ECO:0000259" key="2">
    <source>
        <dbReference type="PROSITE" id="PS51782"/>
    </source>
</evidence>
<name>A0A1C0A7V7_9FIRM</name>
<keyword evidence="4" id="KW-1185">Reference proteome</keyword>
<reference evidence="3 4" key="2">
    <citation type="submission" date="2016-08" db="EMBL/GenBank/DDBJ databases">
        <title>Orenia metallireducens sp. nov. strain Z6, a Novel Metal-reducing Firmicute from the Deep Subsurface.</title>
        <authorList>
            <person name="Maxim B.I."/>
            <person name="Kenneth K."/>
            <person name="Flynn T.M."/>
            <person name="Oloughlin E.J."/>
            <person name="Locke R.A."/>
            <person name="Weber J.R."/>
            <person name="Egan S.M."/>
            <person name="Mackie R.I."/>
            <person name="Cann I.K."/>
        </authorList>
    </citation>
    <scope>NUCLEOTIDE SEQUENCE [LARGE SCALE GENOMIC DNA]</scope>
    <source>
        <strain evidence="3 4">Z6</strain>
    </source>
</reference>
<reference evidence="4" key="1">
    <citation type="submission" date="2016-07" db="EMBL/GenBank/DDBJ databases">
        <authorList>
            <person name="Florea S."/>
            <person name="Webb J.S."/>
            <person name="Jaromczyk J."/>
            <person name="Schardl C.L."/>
        </authorList>
    </citation>
    <scope>NUCLEOTIDE SEQUENCE [LARGE SCALE GENOMIC DNA]</scope>
    <source>
        <strain evidence="4">Z6</strain>
    </source>
</reference>
<dbReference type="PANTHER" id="PTHR33734">
    <property type="entry name" value="LYSM DOMAIN-CONTAINING GPI-ANCHORED PROTEIN 2"/>
    <property type="match status" value="1"/>
</dbReference>
<dbReference type="Gene3D" id="3.10.350.10">
    <property type="entry name" value="LysM domain"/>
    <property type="match status" value="5"/>
</dbReference>
<dbReference type="CDD" id="cd00118">
    <property type="entry name" value="LysM"/>
    <property type="match status" value="5"/>
</dbReference>
<feature type="domain" description="LysM" evidence="2">
    <location>
        <begin position="204"/>
        <end position="249"/>
    </location>
</feature>
<evidence type="ECO:0000256" key="1">
    <source>
        <dbReference type="SAM" id="SignalP"/>
    </source>
</evidence>
<dbReference type="InterPro" id="IPR036779">
    <property type="entry name" value="LysM_dom_sf"/>
</dbReference>
<dbReference type="SUPFAM" id="SSF54106">
    <property type="entry name" value="LysM domain"/>
    <property type="match status" value="5"/>
</dbReference>
<evidence type="ECO:0000313" key="4">
    <source>
        <dbReference type="Proteomes" id="UP000093514"/>
    </source>
</evidence>
<dbReference type="PANTHER" id="PTHR33734:SF22">
    <property type="entry name" value="MEMBRANE-BOUND LYTIC MUREIN TRANSGLYCOSYLASE D"/>
    <property type="match status" value="1"/>
</dbReference>
<feature type="domain" description="LysM" evidence="2">
    <location>
        <begin position="141"/>
        <end position="185"/>
    </location>
</feature>
<dbReference type="OrthoDB" id="529831at2"/>
<organism evidence="3 4">
    <name type="scientific">Orenia metallireducens</name>
    <dbReference type="NCBI Taxonomy" id="1413210"/>
    <lineage>
        <taxon>Bacteria</taxon>
        <taxon>Bacillati</taxon>
        <taxon>Bacillota</taxon>
        <taxon>Clostridia</taxon>
        <taxon>Halanaerobiales</taxon>
        <taxon>Halobacteroidaceae</taxon>
        <taxon>Orenia</taxon>
    </lineage>
</organism>
<feature type="chain" id="PRO_5008642882" description="LysM domain-containing protein" evidence="1">
    <location>
        <begin position="23"/>
        <end position="386"/>
    </location>
</feature>
<feature type="domain" description="LysM" evidence="2">
    <location>
        <begin position="26"/>
        <end position="70"/>
    </location>
</feature>
<gene>
    <name evidence="3" type="ORF">U472_09950</name>
</gene>